<dbReference type="GO" id="GO:0046677">
    <property type="term" value="P:response to antibiotic"/>
    <property type="evidence" value="ECO:0000318"/>
    <property type="project" value="GO_Central"/>
</dbReference>
<dbReference type="Gene3D" id="1.20.1250.20">
    <property type="entry name" value="MFS general substrate transporter like domains"/>
    <property type="match status" value="2"/>
</dbReference>
<evidence type="ECO:0000313" key="7">
    <source>
        <dbReference type="EMBL" id="BAC90479.1"/>
    </source>
</evidence>
<feature type="transmembrane region" description="Helical" evidence="6">
    <location>
        <begin position="324"/>
        <end position="345"/>
    </location>
</feature>
<reference evidence="7 8" key="2">
    <citation type="journal article" date="2003" name="DNA Res.">
        <title>Complete genome structure of Gloeobacter violaceus PCC 7421, a cyanobacterium that lacks thylakoids (supplement).</title>
        <authorList>
            <person name="Nakamura Y."/>
            <person name="Kaneko T."/>
            <person name="Sato S."/>
            <person name="Mimuro M."/>
            <person name="Miyashita H."/>
            <person name="Tsuchiya T."/>
            <person name="Sasamoto S."/>
            <person name="Watanabe A."/>
            <person name="Kawashima K."/>
            <person name="Kishida Y."/>
            <person name="Kiyokawa C."/>
            <person name="Kohara M."/>
            <person name="Matsumoto M."/>
            <person name="Matsuno A."/>
            <person name="Nakazaki N."/>
            <person name="Shimpo S."/>
            <person name="Takeuchi C."/>
            <person name="Yamada M."/>
            <person name="Tabata S."/>
        </authorList>
    </citation>
    <scope>NUCLEOTIDE SEQUENCE [LARGE SCALE GENOMIC DNA]</scope>
    <source>
        <strain evidence="8">ATCC 29082 / PCC 7421</strain>
    </source>
</reference>
<dbReference type="AlphaFoldDB" id="Q7NHJ7"/>
<organism evidence="7 8">
    <name type="scientific">Gloeobacter violaceus (strain ATCC 29082 / PCC 7421)</name>
    <dbReference type="NCBI Taxonomy" id="251221"/>
    <lineage>
        <taxon>Bacteria</taxon>
        <taxon>Bacillati</taxon>
        <taxon>Cyanobacteriota</taxon>
        <taxon>Cyanophyceae</taxon>
        <taxon>Gloeobacterales</taxon>
        <taxon>Gloeobacteraceae</taxon>
        <taxon>Gloeobacter</taxon>
    </lineage>
</organism>
<dbReference type="RefSeq" id="WP_011142533.1">
    <property type="nucleotide sequence ID" value="NC_005125.1"/>
</dbReference>
<dbReference type="EnsemblBacteria" id="BAC90479">
    <property type="protein sequence ID" value="BAC90479"/>
    <property type="gene ID" value="BAC90479"/>
</dbReference>
<evidence type="ECO:0000256" key="4">
    <source>
        <dbReference type="ARBA" id="ARBA00022989"/>
    </source>
</evidence>
<evidence type="ECO:0000256" key="2">
    <source>
        <dbReference type="ARBA" id="ARBA00022475"/>
    </source>
</evidence>
<dbReference type="EMBL" id="BA000045">
    <property type="protein sequence ID" value="BAC90479.1"/>
    <property type="molecule type" value="Genomic_DNA"/>
</dbReference>
<dbReference type="InParanoid" id="Q7NHJ7"/>
<feature type="transmembrane region" description="Helical" evidence="6">
    <location>
        <begin position="389"/>
        <end position="412"/>
    </location>
</feature>
<keyword evidence="2" id="KW-1003">Cell membrane</keyword>
<feature type="transmembrane region" description="Helical" evidence="6">
    <location>
        <begin position="274"/>
        <end position="291"/>
    </location>
</feature>
<feature type="transmembrane region" description="Helical" evidence="6">
    <location>
        <begin position="298"/>
        <end position="318"/>
    </location>
</feature>
<keyword evidence="5 6" id="KW-0472">Membrane</keyword>
<keyword evidence="8" id="KW-1185">Reference proteome</keyword>
<evidence type="ECO:0000256" key="5">
    <source>
        <dbReference type="ARBA" id="ARBA00023136"/>
    </source>
</evidence>
<dbReference type="KEGG" id="gvi:gll2538"/>
<feature type="transmembrane region" description="Helical" evidence="6">
    <location>
        <begin position="116"/>
        <end position="133"/>
    </location>
</feature>
<dbReference type="eggNOG" id="COG2814">
    <property type="taxonomic scope" value="Bacteria"/>
</dbReference>
<dbReference type="GO" id="GO:0015562">
    <property type="term" value="F:efflux transmembrane transporter activity"/>
    <property type="evidence" value="ECO:0000318"/>
    <property type="project" value="GO_Central"/>
</dbReference>
<comment type="subcellular location">
    <subcellularLocation>
        <location evidence="1">Cell membrane</location>
        <topology evidence="1">Multi-pass membrane protein</topology>
    </subcellularLocation>
</comment>
<dbReference type="CDD" id="cd06173">
    <property type="entry name" value="MFS_MefA_like"/>
    <property type="match status" value="1"/>
</dbReference>
<protein>
    <submittedName>
        <fullName evidence="7">Gll2538 protein</fullName>
    </submittedName>
</protein>
<keyword evidence="3 6" id="KW-0812">Transmembrane</keyword>
<dbReference type="InterPro" id="IPR011701">
    <property type="entry name" value="MFS"/>
</dbReference>
<name>Q7NHJ7_GLOVI</name>
<dbReference type="Pfam" id="PF07690">
    <property type="entry name" value="MFS_1"/>
    <property type="match status" value="1"/>
</dbReference>
<dbReference type="Proteomes" id="UP000000557">
    <property type="component" value="Chromosome"/>
</dbReference>
<dbReference type="HOGENOM" id="CLU_638989_0_0_3"/>
<feature type="transmembrane region" description="Helical" evidence="6">
    <location>
        <begin position="183"/>
        <end position="203"/>
    </location>
</feature>
<evidence type="ECO:0000256" key="3">
    <source>
        <dbReference type="ARBA" id="ARBA00022692"/>
    </source>
</evidence>
<dbReference type="STRING" id="251221.gene:10760038"/>
<proteinExistence type="predicted"/>
<accession>Q7NHJ7</accession>
<feature type="transmembrane region" description="Helical" evidence="6">
    <location>
        <begin position="232"/>
        <end position="254"/>
    </location>
</feature>
<dbReference type="InterPro" id="IPR036259">
    <property type="entry name" value="MFS_trans_sf"/>
</dbReference>
<reference evidence="7 8" key="1">
    <citation type="journal article" date="2003" name="DNA Res.">
        <title>Complete genome structure of Gloeobacter violaceus PCC 7421, a cyanobacterium that lacks thylakoids.</title>
        <authorList>
            <person name="Nakamura Y."/>
            <person name="Kaneko T."/>
            <person name="Sato S."/>
            <person name="Mimuro M."/>
            <person name="Miyashita H."/>
            <person name="Tsuchiya T."/>
            <person name="Sasamoto S."/>
            <person name="Watanabe A."/>
            <person name="Kawashima K."/>
            <person name="Kishida Y."/>
            <person name="Kiyokawa C."/>
            <person name="Kohara M."/>
            <person name="Matsumoto M."/>
            <person name="Matsuno A."/>
            <person name="Nakazaki N."/>
            <person name="Shimpo S."/>
            <person name="Takeuchi C."/>
            <person name="Yamada M."/>
            <person name="Tabata S."/>
        </authorList>
    </citation>
    <scope>NUCLEOTIDE SEQUENCE [LARGE SCALE GENOMIC DNA]</scope>
    <source>
        <strain evidence="8">ATCC 29082 / PCC 7421</strain>
    </source>
</reference>
<feature type="transmembrane region" description="Helical" evidence="6">
    <location>
        <begin position="89"/>
        <end position="110"/>
    </location>
</feature>
<evidence type="ECO:0000256" key="1">
    <source>
        <dbReference type="ARBA" id="ARBA00004651"/>
    </source>
</evidence>
<dbReference type="PANTHER" id="PTHR23513">
    <property type="entry name" value="INTEGRAL MEMBRANE EFFLUX PROTEIN-RELATED"/>
    <property type="match status" value="1"/>
</dbReference>
<dbReference type="SUPFAM" id="SSF103473">
    <property type="entry name" value="MFS general substrate transporter"/>
    <property type="match status" value="1"/>
</dbReference>
<dbReference type="OrthoDB" id="144362at2"/>
<sequence>MAEAPALEGGTGLAALWRFFRQPEIWRLCLGRWTSDWGDAVHILAFNWLLVQQTGSAAAVGLCQALWIAGQLTFSWPGGWLVDRLGPRALLLTSYGLHGALIAAFAAFAFWGRTNLWLLGGISIVLGVLGAPTDPAHRSLTKQIAPENADLVRLNGLLSSGGAAAQCLGPLLAGWMLMVVPGAWAFALNALSFVAAAVALAGIRPKAPRAAAAPPLPAAAGRAPLLAVLRPLLGPLIAASGFIFGPAALLVVFLPYYVQQVQHWPISALGTLEAARWLGLGVGTVLGSLLLGRLVVRLSLALAVALASLLVPLAGFALSASAGWMVQAGWLAALGTAAGVAYVLLNQLFLQEVRAEWMGRVNGGLAVYVGLGLLVFGALWWLTIERIGYPVALQGAIALFAACLIPSALAALRPRLMKYFSLDNRSQEP</sequence>
<evidence type="ECO:0000256" key="6">
    <source>
        <dbReference type="SAM" id="Phobius"/>
    </source>
</evidence>
<feature type="transmembrane region" description="Helical" evidence="6">
    <location>
        <begin position="365"/>
        <end position="383"/>
    </location>
</feature>
<evidence type="ECO:0000313" key="8">
    <source>
        <dbReference type="Proteomes" id="UP000000557"/>
    </source>
</evidence>
<keyword evidence="4 6" id="KW-1133">Transmembrane helix</keyword>
<dbReference type="GO" id="GO:0005886">
    <property type="term" value="C:plasma membrane"/>
    <property type="evidence" value="ECO:0000318"/>
    <property type="project" value="GO_Central"/>
</dbReference>
<dbReference type="PANTHER" id="PTHR23513:SF11">
    <property type="entry name" value="STAPHYLOFERRIN A TRANSPORTER"/>
    <property type="match status" value="1"/>
</dbReference>
<gene>
    <name evidence="7" type="ordered locus">gll2538</name>
</gene>